<keyword evidence="3" id="KW-1185">Reference proteome</keyword>
<protein>
    <recommendedName>
        <fullName evidence="4">C-type lysozyme inhibitor domain-containing protein</fullName>
    </recommendedName>
</protein>
<feature type="signal peptide" evidence="1">
    <location>
        <begin position="1"/>
        <end position="18"/>
    </location>
</feature>
<feature type="chain" id="PRO_5045352969" description="C-type lysozyme inhibitor domain-containing protein" evidence="1">
    <location>
        <begin position="19"/>
        <end position="118"/>
    </location>
</feature>
<dbReference type="Proteomes" id="UP000838672">
    <property type="component" value="Unassembled WGS sequence"/>
</dbReference>
<accession>A0ABM8ZSQ6</accession>
<evidence type="ECO:0000313" key="3">
    <source>
        <dbReference type="Proteomes" id="UP000838672"/>
    </source>
</evidence>
<sequence>MRPLIFALCLSPWATAFAATPTFPESYQGIWDQSEQQCRLAESETRMQVQQTQVQYYESIAKPANIELTNIGLTITMIYSGEGETWQEKSNWMLSDKRDQLTIKHPGYTPFTYVRCPE</sequence>
<proteinExistence type="predicted"/>
<reference evidence="2" key="1">
    <citation type="submission" date="2021-11" db="EMBL/GenBank/DDBJ databases">
        <authorList>
            <person name="Rodrigo-Torres L."/>
            <person name="Arahal R. D."/>
            <person name="Lucena T."/>
        </authorList>
    </citation>
    <scope>NUCLEOTIDE SEQUENCE</scope>
    <source>
        <strain evidence="2">CECT 7929</strain>
    </source>
</reference>
<dbReference type="RefSeq" id="WP_237465733.1">
    <property type="nucleotide sequence ID" value="NZ_CAKLDI010000001.1"/>
</dbReference>
<organism evidence="2 3">
    <name type="scientific">Vibrio stylophorae</name>
    <dbReference type="NCBI Taxonomy" id="659351"/>
    <lineage>
        <taxon>Bacteria</taxon>
        <taxon>Pseudomonadati</taxon>
        <taxon>Pseudomonadota</taxon>
        <taxon>Gammaproteobacteria</taxon>
        <taxon>Vibrionales</taxon>
        <taxon>Vibrionaceae</taxon>
        <taxon>Vibrio</taxon>
    </lineage>
</organism>
<gene>
    <name evidence="2" type="ORF">VST7929_01211</name>
</gene>
<evidence type="ECO:0000256" key="1">
    <source>
        <dbReference type="SAM" id="SignalP"/>
    </source>
</evidence>
<name>A0ABM8ZSQ6_9VIBR</name>
<evidence type="ECO:0000313" key="2">
    <source>
        <dbReference type="EMBL" id="CAH0533345.1"/>
    </source>
</evidence>
<keyword evidence="1" id="KW-0732">Signal</keyword>
<dbReference type="EMBL" id="CAKLDI010000001">
    <property type="protein sequence ID" value="CAH0533345.1"/>
    <property type="molecule type" value="Genomic_DNA"/>
</dbReference>
<comment type="caution">
    <text evidence="2">The sequence shown here is derived from an EMBL/GenBank/DDBJ whole genome shotgun (WGS) entry which is preliminary data.</text>
</comment>
<evidence type="ECO:0008006" key="4">
    <source>
        <dbReference type="Google" id="ProtNLM"/>
    </source>
</evidence>